<name>A0A840TTA3_9BACT</name>
<evidence type="ECO:0000256" key="3">
    <source>
        <dbReference type="ARBA" id="ARBA00022741"/>
    </source>
</evidence>
<sequence length="755" mass="87891">MLRFATRSFFDDTTDQTKEERSMRINDKASTLIEQSDFISRDLSWLQFNDRVLDQAQNLERNLFDRMKFLAITSSNLDEFFTIRIGSLYNYLDYGKERVDYSGLREIPFRKTLLRMCQDFVRKQNECFIQGLLPQFDDYRLRIARMADLHEEERDKVVAYFDRTVYPMLTPMLYDYTHVFPVLLAKVLIFGVITQAAGTTSEEDRKLSFVQLPPNLPRFYVIEREDEVLFLPIETIVCEFIKKLYRNVDIVSTNLFRIMRNGDFSLEESDDIEVDFIDEIKQKIKNRRLGRVVRVEIEPDMDEEFLNLLKKRWEIDDYNVFRSEGFLDYTALWQIIKHPEFKHEIPSVHPPVPPLGLGKERITDIFEVMKERDILLHHPFNNFEPVLQLLEQAAEDPKVLSIKLTIYRLAKNSRVTEALLLAAENGKHVAVLFEVKARFDEENNIREAQRLQKAGCFVIYGIGLLKTHTKLLLIVRNEGNRVVRYAHMSSGNYNEETARLYTDIGLLTTNEEYTHDISEFFNVITGHSLPTNYKNLITAPRHMRDKLIELIRNEAENQRQGLASGVCIKINSLEDREVIEELYKASQAGVTIKLIVRGICCLRPGRPGLSENITVRSIVGDFLEHSRIFYFHNNGDPLLYGGSADVMVRSFDRRIESLFLLVDERVKQEVIHMLQYNLRDNVNAYVLQEDGSYLKCVGEDDSPAFNIHQAFFNVTLDEVMQARLFDSEPEACLNPLEEAESTPDGEEQDSSTTYS</sequence>
<feature type="binding site" evidence="6">
    <location>
        <position position="438"/>
    </location>
    <ligand>
        <name>Mg(2+)</name>
        <dbReference type="ChEBI" id="CHEBI:18420"/>
    </ligand>
</feature>
<feature type="domain" description="Polyphosphate kinase N-terminal" evidence="10">
    <location>
        <begin position="38"/>
        <end position="143"/>
    </location>
</feature>
<feature type="domain" description="Polyphosphate kinase middle" evidence="9">
    <location>
        <begin position="153"/>
        <end position="335"/>
    </location>
</feature>
<dbReference type="InterPro" id="IPR003414">
    <property type="entry name" value="PP_kinase"/>
</dbReference>
<dbReference type="Gene3D" id="1.20.58.310">
    <property type="entry name" value="Polyphosphate kinase N-terminal domain"/>
    <property type="match status" value="1"/>
</dbReference>
<dbReference type="Pfam" id="PF13089">
    <property type="entry name" value="PP_kinase_N"/>
    <property type="match status" value="1"/>
</dbReference>
<keyword evidence="3 6" id="KW-0547">Nucleotide-binding</keyword>
<dbReference type="GO" id="GO:0008976">
    <property type="term" value="F:polyphosphate kinase activity"/>
    <property type="evidence" value="ECO:0007669"/>
    <property type="project" value="UniProtKB-UniRule"/>
</dbReference>
<evidence type="ECO:0000256" key="4">
    <source>
        <dbReference type="ARBA" id="ARBA00022777"/>
    </source>
</evidence>
<reference evidence="13 14" key="1">
    <citation type="submission" date="2020-08" db="EMBL/GenBank/DDBJ databases">
        <title>Genomic Encyclopedia of Type Strains, Phase IV (KMG-IV): sequencing the most valuable type-strain genomes for metagenomic binning, comparative biology and taxonomic classification.</title>
        <authorList>
            <person name="Goeker M."/>
        </authorList>
    </citation>
    <scope>NUCLEOTIDE SEQUENCE [LARGE SCALE GENOMIC DNA]</scope>
    <source>
        <strain evidence="13 14">DSM 105074</strain>
    </source>
</reference>
<evidence type="ECO:0000313" key="13">
    <source>
        <dbReference type="EMBL" id="MBB5286514.1"/>
    </source>
</evidence>
<evidence type="ECO:0000256" key="2">
    <source>
        <dbReference type="ARBA" id="ARBA00022679"/>
    </source>
</evidence>
<proteinExistence type="inferred from homology"/>
<dbReference type="SUPFAM" id="SSF140356">
    <property type="entry name" value="PPK N-terminal domain-like"/>
    <property type="match status" value="1"/>
</dbReference>
<dbReference type="EMBL" id="JACHGF010000010">
    <property type="protein sequence ID" value="MBB5286514.1"/>
    <property type="molecule type" value="Genomic_DNA"/>
</dbReference>
<dbReference type="NCBIfam" id="TIGR03705">
    <property type="entry name" value="poly_P_kin"/>
    <property type="match status" value="1"/>
</dbReference>
<evidence type="ECO:0000259" key="12">
    <source>
        <dbReference type="Pfam" id="PF17941"/>
    </source>
</evidence>
<comment type="function">
    <text evidence="6 7">Catalyzes the reversible transfer of the terminal phosphate of ATP to form a long-chain polyphosphate (polyP).</text>
</comment>
<protein>
    <recommendedName>
        <fullName evidence="6 7">Polyphosphate kinase</fullName>
        <ecNumber evidence="6 7">2.7.4.1</ecNumber>
    </recommendedName>
    <alternativeName>
        <fullName evidence="6">ATP-polyphosphate phosphotransferase</fullName>
    </alternativeName>
    <alternativeName>
        <fullName evidence="6">Polyphosphoric acid kinase</fullName>
    </alternativeName>
</protein>
<gene>
    <name evidence="6" type="primary">ppk</name>
    <name evidence="13" type="ORF">HNQ92_004675</name>
</gene>
<keyword evidence="1 6" id="KW-0597">Phosphoprotein</keyword>
<feature type="region of interest" description="Disordered" evidence="8">
    <location>
        <begin position="732"/>
        <end position="755"/>
    </location>
</feature>
<dbReference type="SUPFAM" id="SSF143724">
    <property type="entry name" value="PHP14-like"/>
    <property type="match status" value="1"/>
</dbReference>
<keyword evidence="4 6" id="KW-0418">Kinase</keyword>
<dbReference type="NCBIfam" id="NF003921">
    <property type="entry name" value="PRK05443.2-2"/>
    <property type="match status" value="1"/>
</dbReference>
<comment type="cofactor">
    <cofactor evidence="6">
        <name>Mg(2+)</name>
        <dbReference type="ChEBI" id="CHEBI:18420"/>
    </cofactor>
</comment>
<feature type="binding site" evidence="6">
    <location>
        <position position="597"/>
    </location>
    <ligand>
        <name>ATP</name>
        <dbReference type="ChEBI" id="CHEBI:30616"/>
    </ligand>
</feature>
<keyword evidence="14" id="KW-1185">Reference proteome</keyword>
<evidence type="ECO:0000259" key="10">
    <source>
        <dbReference type="Pfam" id="PF13089"/>
    </source>
</evidence>
<feature type="binding site" evidence="6">
    <location>
        <position position="625"/>
    </location>
    <ligand>
        <name>ATP</name>
        <dbReference type="ChEBI" id="CHEBI:30616"/>
    </ligand>
</feature>
<keyword evidence="6" id="KW-0460">Magnesium</keyword>
<dbReference type="InterPro" id="IPR036832">
    <property type="entry name" value="PPK_N_dom_sf"/>
</dbReference>
<organism evidence="13 14">
    <name type="scientific">Rhabdobacter roseus</name>
    <dbReference type="NCBI Taxonomy" id="1655419"/>
    <lineage>
        <taxon>Bacteria</taxon>
        <taxon>Pseudomonadati</taxon>
        <taxon>Bacteroidota</taxon>
        <taxon>Cytophagia</taxon>
        <taxon>Cytophagales</taxon>
        <taxon>Cytophagaceae</taxon>
        <taxon>Rhabdobacter</taxon>
    </lineage>
</organism>
<comment type="caution">
    <text evidence="13">The sequence shown here is derived from an EMBL/GenBank/DDBJ whole genome shotgun (WGS) entry which is preliminary data.</text>
</comment>
<feature type="active site" description="Phosphohistidine intermediate" evidence="6">
    <location>
        <position position="468"/>
    </location>
</feature>
<accession>A0A840TTA3</accession>
<dbReference type="GO" id="GO:0006799">
    <property type="term" value="P:polyphosphate biosynthetic process"/>
    <property type="evidence" value="ECO:0007669"/>
    <property type="project" value="UniProtKB-UniRule"/>
</dbReference>
<keyword evidence="5 6" id="KW-0067">ATP-binding</keyword>
<evidence type="ECO:0000256" key="6">
    <source>
        <dbReference type="HAMAP-Rule" id="MF_00347"/>
    </source>
</evidence>
<dbReference type="Proteomes" id="UP000557307">
    <property type="component" value="Unassembled WGS sequence"/>
</dbReference>
<dbReference type="Gene3D" id="3.30.870.10">
    <property type="entry name" value="Endonuclease Chain A"/>
    <property type="match status" value="2"/>
</dbReference>
<dbReference type="PANTHER" id="PTHR30218">
    <property type="entry name" value="POLYPHOSPHATE KINASE"/>
    <property type="match status" value="1"/>
</dbReference>
<dbReference type="GO" id="GO:0046872">
    <property type="term" value="F:metal ion binding"/>
    <property type="evidence" value="ECO:0007669"/>
    <property type="project" value="UniProtKB-KW"/>
</dbReference>
<evidence type="ECO:0000256" key="8">
    <source>
        <dbReference type="SAM" id="MobiDB-lite"/>
    </source>
</evidence>
<dbReference type="PIRSF" id="PIRSF015589">
    <property type="entry name" value="PP_kinase"/>
    <property type="match status" value="1"/>
</dbReference>
<dbReference type="Pfam" id="PF13090">
    <property type="entry name" value="PP_kinase_C"/>
    <property type="match status" value="1"/>
</dbReference>
<evidence type="ECO:0000256" key="1">
    <source>
        <dbReference type="ARBA" id="ARBA00022553"/>
    </source>
</evidence>
<dbReference type="AlphaFoldDB" id="A0A840TTA3"/>
<feature type="domain" description="Polyphosphate kinase C-terminal" evidence="11">
    <location>
        <begin position="536"/>
        <end position="698"/>
    </location>
</feature>
<feature type="domain" description="Polyphosphate kinase C-terminal" evidence="12">
    <location>
        <begin position="364"/>
        <end position="528"/>
    </location>
</feature>
<dbReference type="Pfam" id="PF17941">
    <property type="entry name" value="PP_kinase_C_1"/>
    <property type="match status" value="1"/>
</dbReference>
<dbReference type="Pfam" id="PF02503">
    <property type="entry name" value="PP_kinase"/>
    <property type="match status" value="1"/>
</dbReference>
<keyword evidence="2 6" id="KW-0808">Transferase</keyword>
<dbReference type="SUPFAM" id="SSF56024">
    <property type="entry name" value="Phospholipase D/nuclease"/>
    <property type="match status" value="2"/>
</dbReference>
<dbReference type="EC" id="2.7.4.1" evidence="6 7"/>
<dbReference type="GO" id="GO:0009358">
    <property type="term" value="C:polyphosphate kinase complex"/>
    <property type="evidence" value="ECO:0007669"/>
    <property type="project" value="InterPro"/>
</dbReference>
<evidence type="ECO:0000259" key="9">
    <source>
        <dbReference type="Pfam" id="PF02503"/>
    </source>
</evidence>
<dbReference type="InterPro" id="IPR025198">
    <property type="entry name" value="PPK_N_dom"/>
</dbReference>
<feature type="binding site" evidence="6">
    <location>
        <position position="76"/>
    </location>
    <ligand>
        <name>ATP</name>
        <dbReference type="ChEBI" id="CHEBI:30616"/>
    </ligand>
</feature>
<comment type="similarity">
    <text evidence="6 7">Belongs to the polyphosphate kinase 1 (PPK1) family.</text>
</comment>
<evidence type="ECO:0000256" key="7">
    <source>
        <dbReference type="RuleBase" id="RU003800"/>
    </source>
</evidence>
<keyword evidence="6" id="KW-0479">Metal-binding</keyword>
<dbReference type="GO" id="GO:0005524">
    <property type="term" value="F:ATP binding"/>
    <property type="evidence" value="ECO:0007669"/>
    <property type="project" value="UniProtKB-KW"/>
</dbReference>
<dbReference type="InterPro" id="IPR024953">
    <property type="entry name" value="PP_kinase_middle"/>
</dbReference>
<feature type="compositionally biased region" description="Acidic residues" evidence="8">
    <location>
        <begin position="737"/>
        <end position="749"/>
    </location>
</feature>
<evidence type="ECO:0000256" key="5">
    <source>
        <dbReference type="ARBA" id="ARBA00022840"/>
    </source>
</evidence>
<dbReference type="CDD" id="cd09168">
    <property type="entry name" value="PLDc_PaPPK1_C2_like"/>
    <property type="match status" value="1"/>
</dbReference>
<dbReference type="NCBIfam" id="NF003917">
    <property type="entry name" value="PRK05443.1-1"/>
    <property type="match status" value="1"/>
</dbReference>
<comment type="catalytic activity">
    <reaction evidence="6 7">
        <text>[phosphate](n) + ATP = [phosphate](n+1) + ADP</text>
        <dbReference type="Rhea" id="RHEA:19573"/>
        <dbReference type="Rhea" id="RHEA-COMP:9859"/>
        <dbReference type="Rhea" id="RHEA-COMP:14280"/>
        <dbReference type="ChEBI" id="CHEBI:16838"/>
        <dbReference type="ChEBI" id="CHEBI:30616"/>
        <dbReference type="ChEBI" id="CHEBI:456216"/>
        <dbReference type="EC" id="2.7.4.1"/>
    </reaction>
</comment>
<dbReference type="PANTHER" id="PTHR30218:SF0">
    <property type="entry name" value="POLYPHOSPHATE KINASE"/>
    <property type="match status" value="1"/>
</dbReference>
<dbReference type="Gene3D" id="3.30.1840.10">
    <property type="entry name" value="Polyphosphate kinase middle domain"/>
    <property type="match status" value="1"/>
</dbReference>
<feature type="binding site" evidence="6">
    <location>
        <position position="408"/>
    </location>
    <ligand>
        <name>Mg(2+)</name>
        <dbReference type="ChEBI" id="CHEBI:18420"/>
    </ligand>
</feature>
<evidence type="ECO:0000259" key="11">
    <source>
        <dbReference type="Pfam" id="PF13090"/>
    </source>
</evidence>
<comment type="PTM">
    <text evidence="6 7">An intermediate of this reaction is the autophosphorylated ppk in which a phosphate is covalently linked to a histidine residue through a N-P bond.</text>
</comment>
<evidence type="ECO:0000313" key="14">
    <source>
        <dbReference type="Proteomes" id="UP000557307"/>
    </source>
</evidence>
<dbReference type="InterPro" id="IPR036830">
    <property type="entry name" value="PP_kinase_middle_dom_sf"/>
</dbReference>
<feature type="binding site" evidence="6">
    <location>
        <position position="501"/>
    </location>
    <ligand>
        <name>ATP</name>
        <dbReference type="ChEBI" id="CHEBI:30616"/>
    </ligand>
</feature>
<dbReference type="InterPro" id="IPR025200">
    <property type="entry name" value="PPK_C_dom2"/>
</dbReference>
<dbReference type="HAMAP" id="MF_00347">
    <property type="entry name" value="Polyphosphate_kinase"/>
    <property type="match status" value="1"/>
</dbReference>
<dbReference type="InterPro" id="IPR041108">
    <property type="entry name" value="PP_kinase_C_1"/>
</dbReference>